<dbReference type="EMBL" id="JACHKF010000001">
    <property type="protein sequence ID" value="MBB6569527.1"/>
    <property type="molecule type" value="Genomic_DNA"/>
</dbReference>
<accession>A0A7Y4P034</accession>
<reference evidence="2 5" key="2">
    <citation type="submission" date="2020-08" db="EMBL/GenBank/DDBJ databases">
        <title>Sequencing the genomes of 1000 actinobacteria strains.</title>
        <authorList>
            <person name="Klenk H.-P."/>
        </authorList>
    </citation>
    <scope>NUCLEOTIDE SEQUENCE [LARGE SCALE GENOMIC DNA]</scope>
    <source>
        <strain evidence="2 5">DSM 15626</strain>
    </source>
</reference>
<organism evidence="3 4">
    <name type="scientific">Kribbella sandramycini</name>
    <dbReference type="NCBI Taxonomy" id="60450"/>
    <lineage>
        <taxon>Bacteria</taxon>
        <taxon>Bacillati</taxon>
        <taxon>Actinomycetota</taxon>
        <taxon>Actinomycetes</taxon>
        <taxon>Propionibacteriales</taxon>
        <taxon>Kribbellaceae</taxon>
        <taxon>Kribbella</taxon>
    </lineage>
</organism>
<name>A0A7Y4P034_9ACTN</name>
<proteinExistence type="predicted"/>
<sequence length="109" mass="11653">MSDEQYGADLSQQTQPPPPPSAVQPAADPAIEAARARLAEWLTAQSPDDPEYAATPEDLAGWDARPQDEFLLFVPPGYANQIYLVADRGISVFAPSQTTLEDAIAAARA</sequence>
<evidence type="ECO:0000313" key="4">
    <source>
        <dbReference type="Proteomes" id="UP000534306"/>
    </source>
</evidence>
<evidence type="ECO:0000313" key="5">
    <source>
        <dbReference type="Proteomes" id="UP000553957"/>
    </source>
</evidence>
<protein>
    <submittedName>
        <fullName evidence="3">Uncharacterized protein</fullName>
    </submittedName>
</protein>
<comment type="caution">
    <text evidence="3">The sequence shown here is derived from an EMBL/GenBank/DDBJ whole genome shotgun (WGS) entry which is preliminary data.</text>
</comment>
<reference evidence="3 4" key="1">
    <citation type="submission" date="2020-05" db="EMBL/GenBank/DDBJ databases">
        <title>Genome sequence of Kribbella sandramycini ATCC 39419.</title>
        <authorList>
            <person name="Maclea K.S."/>
            <person name="Fair J.L."/>
        </authorList>
    </citation>
    <scope>NUCLEOTIDE SEQUENCE [LARGE SCALE GENOMIC DNA]</scope>
    <source>
        <strain evidence="3 4">ATCC 39419</strain>
    </source>
</reference>
<evidence type="ECO:0000313" key="3">
    <source>
        <dbReference type="EMBL" id="NOL40639.1"/>
    </source>
</evidence>
<dbReference type="EMBL" id="JABJRC010000002">
    <property type="protein sequence ID" value="NOL40639.1"/>
    <property type="molecule type" value="Genomic_DNA"/>
</dbReference>
<dbReference type="Proteomes" id="UP000553957">
    <property type="component" value="Unassembled WGS sequence"/>
</dbReference>
<dbReference type="Proteomes" id="UP000534306">
    <property type="component" value="Unassembled WGS sequence"/>
</dbReference>
<keyword evidence="4" id="KW-1185">Reference proteome</keyword>
<evidence type="ECO:0000256" key="1">
    <source>
        <dbReference type="SAM" id="MobiDB-lite"/>
    </source>
</evidence>
<dbReference type="AlphaFoldDB" id="A0A7Y4P034"/>
<feature type="region of interest" description="Disordered" evidence="1">
    <location>
        <begin position="1"/>
        <end position="27"/>
    </location>
</feature>
<gene>
    <name evidence="2" type="ORF">HNR71_005164</name>
    <name evidence="3" type="ORF">HPO96_10320</name>
</gene>
<evidence type="ECO:0000313" key="2">
    <source>
        <dbReference type="EMBL" id="MBB6569527.1"/>
    </source>
</evidence>
<dbReference type="RefSeq" id="WP_171673128.1">
    <property type="nucleotide sequence ID" value="NZ_BAAAGT010000002.1"/>
</dbReference>